<accession>A0AB94ISZ4</accession>
<feature type="transmembrane region" description="Helical" evidence="1">
    <location>
        <begin position="95"/>
        <end position="120"/>
    </location>
</feature>
<feature type="transmembrane region" description="Helical" evidence="1">
    <location>
        <begin position="18"/>
        <end position="35"/>
    </location>
</feature>
<dbReference type="PANTHER" id="PTHR43471">
    <property type="entry name" value="ABC TRANSPORTER PERMEASE"/>
    <property type="match status" value="1"/>
</dbReference>
<dbReference type="EMBL" id="ALAN01000029">
    <property type="protein sequence ID" value="ETI70078.1"/>
    <property type="molecule type" value="Genomic_DNA"/>
</dbReference>
<dbReference type="RefSeq" id="WP_024027075.1">
    <property type="nucleotide sequence ID" value="NZ_ALAN01000029.1"/>
</dbReference>
<reference evidence="2 3" key="1">
    <citation type="journal article" date="2014" name="Environ. Microbiol.">
        <title>The nitrate-ammonifying and nosZ-carrying bacterium Bacillus vireti is a potent source and sink for nitric and nitrous oxide under high nitrate conditions.</title>
        <authorList>
            <person name="Mania D."/>
            <person name="Heylen K."/>
            <person name="van Spanning R.J."/>
            <person name="Frostegard A."/>
        </authorList>
    </citation>
    <scope>NUCLEOTIDE SEQUENCE [LARGE SCALE GENOMIC DNA]</scope>
    <source>
        <strain evidence="2 3">LMG 21834</strain>
    </source>
</reference>
<evidence type="ECO:0000256" key="1">
    <source>
        <dbReference type="SAM" id="Phobius"/>
    </source>
</evidence>
<feature type="transmembrane region" description="Helical" evidence="1">
    <location>
        <begin position="240"/>
        <end position="264"/>
    </location>
</feature>
<comment type="caution">
    <text evidence="2">The sequence shown here is derived from an EMBL/GenBank/DDBJ whole genome shotgun (WGS) entry which is preliminary data.</text>
</comment>
<dbReference type="GO" id="GO:0140359">
    <property type="term" value="F:ABC-type transporter activity"/>
    <property type="evidence" value="ECO:0007669"/>
    <property type="project" value="InterPro"/>
</dbReference>
<evidence type="ECO:0000313" key="3">
    <source>
        <dbReference type="Proteomes" id="UP000018877"/>
    </source>
</evidence>
<organism evidence="2 3">
    <name type="scientific">Neobacillus vireti LMG 21834</name>
    <dbReference type="NCBI Taxonomy" id="1131730"/>
    <lineage>
        <taxon>Bacteria</taxon>
        <taxon>Bacillati</taxon>
        <taxon>Bacillota</taxon>
        <taxon>Bacilli</taxon>
        <taxon>Bacillales</taxon>
        <taxon>Bacillaceae</taxon>
        <taxon>Neobacillus</taxon>
    </lineage>
</organism>
<dbReference type="GO" id="GO:0005886">
    <property type="term" value="C:plasma membrane"/>
    <property type="evidence" value="ECO:0007669"/>
    <property type="project" value="UniProtKB-SubCell"/>
</dbReference>
<evidence type="ECO:0000313" key="2">
    <source>
        <dbReference type="EMBL" id="ETI70078.1"/>
    </source>
</evidence>
<dbReference type="Pfam" id="PF12679">
    <property type="entry name" value="ABC2_membrane_2"/>
    <property type="match status" value="1"/>
</dbReference>
<name>A0AB94ISZ4_9BACI</name>
<dbReference type="Proteomes" id="UP000018877">
    <property type="component" value="Unassembled WGS sequence"/>
</dbReference>
<keyword evidence="1" id="KW-1133">Transmembrane helix</keyword>
<keyword evidence="1" id="KW-0472">Membrane</keyword>
<gene>
    <name evidence="2" type="primary">nosY</name>
    <name evidence="2" type="ORF">BAVI_04294</name>
</gene>
<dbReference type="AlphaFoldDB" id="A0AB94ISZ4"/>
<feature type="transmembrane region" description="Helical" evidence="1">
    <location>
        <begin position="169"/>
        <end position="195"/>
    </location>
</feature>
<feature type="transmembrane region" description="Helical" evidence="1">
    <location>
        <begin position="132"/>
        <end position="157"/>
    </location>
</feature>
<sequence>MRNLWLSEWKTMTRQRSYFLFLILWGLVFSLLFLLERNNAGLSSFTNVTGTIVNILLYLLPLFMLIIGSFSITNEMESGQWQLLCTYPVSIPAYLFGKFAGLITAQAAVFTLSFAISMAIGMLSGIQLSLSWLLGIYLFSLLLIYVFLILGLFIGTVAKTRWKALMTSVAIWFFLIMIWPTALIAILGLVPYPLIDPLMKLAMVLNPAEFLRIFLIIQWDSGAVFGGSYDGVVHLFQSGAGWSILFGYMIAYVFVLFSLAILFLRRRRFL</sequence>
<proteinExistence type="predicted"/>
<keyword evidence="3" id="KW-1185">Reference proteome</keyword>
<feature type="transmembrane region" description="Helical" evidence="1">
    <location>
        <begin position="55"/>
        <end position="74"/>
    </location>
</feature>
<protein>
    <submittedName>
        <fullName evidence="2">Nitrous oxide reductase maturation transmembrane protein NosY</fullName>
    </submittedName>
</protein>
<keyword evidence="1 2" id="KW-0812">Transmembrane</keyword>